<feature type="domain" description="PWWP" evidence="2">
    <location>
        <begin position="7"/>
        <end position="68"/>
    </location>
</feature>
<dbReference type="OrthoDB" id="62853at2759"/>
<dbReference type="CDD" id="cd05840">
    <property type="entry name" value="PWWP_ScIOC4-like"/>
    <property type="match status" value="1"/>
</dbReference>
<organism evidence="3 4">
    <name type="scientific">Lachancea meyersii CBS 8951</name>
    <dbReference type="NCBI Taxonomy" id="1266667"/>
    <lineage>
        <taxon>Eukaryota</taxon>
        <taxon>Fungi</taxon>
        <taxon>Dikarya</taxon>
        <taxon>Ascomycota</taxon>
        <taxon>Saccharomycotina</taxon>
        <taxon>Saccharomycetes</taxon>
        <taxon>Saccharomycetales</taxon>
        <taxon>Saccharomycetaceae</taxon>
        <taxon>Lachancea</taxon>
    </lineage>
</organism>
<dbReference type="Pfam" id="PF00855">
    <property type="entry name" value="PWWP"/>
    <property type="match status" value="1"/>
</dbReference>
<dbReference type="Gene3D" id="2.30.30.140">
    <property type="match status" value="1"/>
</dbReference>
<keyword evidence="4" id="KW-1185">Reference proteome</keyword>
<reference evidence="4" key="1">
    <citation type="submission" date="2016-03" db="EMBL/GenBank/DDBJ databases">
        <authorList>
            <person name="Devillers Hugo."/>
        </authorList>
    </citation>
    <scope>NUCLEOTIDE SEQUENCE [LARGE SCALE GENOMIC DNA]</scope>
</reference>
<accession>A0A1G4K1P0</accession>
<dbReference type="InterPro" id="IPR000313">
    <property type="entry name" value="PWWP_dom"/>
</dbReference>
<dbReference type="EMBL" id="LT598477">
    <property type="protein sequence ID" value="SCU97453.1"/>
    <property type="molecule type" value="Genomic_DNA"/>
</dbReference>
<gene>
    <name evidence="3" type="ORF">LAME_0F19724G</name>
</gene>
<name>A0A1G4K1P0_9SACH</name>
<evidence type="ECO:0000259" key="2">
    <source>
        <dbReference type="PROSITE" id="PS50812"/>
    </source>
</evidence>
<sequence length="331" mass="36609">MASQLLTGDLVLCKVGSFAPWPAVVFPQRFLRKDVYRRRRPERVAVCFFNDETYYWDKPSRLRPLTKELVDEFLKQARTSKAEDPVLVKAYQEASNFKSLHEFLLQRLEEEKRIQDWYDNADKDTKIAAGQDPFEGKSGAPRSSSKNTSQHERATSSPSSRSRSRAGAASGPASGPASVSASSSASTSVSASAPASDSTSASASGSRSGSGTAAVVSGRKLARLDHAKRTEISLLLRRKLQTNLVQRSTPPGPEELKESRKLLAKIAENMASTPQFFDLDALRQSKLHKLLKVIANDDNLKEFHGQCTEILDAWKDAISQLRKEKLKLQET</sequence>
<dbReference type="SUPFAM" id="SSF63748">
    <property type="entry name" value="Tudor/PWWP/MBT"/>
    <property type="match status" value="1"/>
</dbReference>
<dbReference type="InterPro" id="IPR035503">
    <property type="entry name" value="IOC4-like_PWWP"/>
</dbReference>
<dbReference type="Proteomes" id="UP000191144">
    <property type="component" value="Chromosome F"/>
</dbReference>
<evidence type="ECO:0000256" key="1">
    <source>
        <dbReference type="SAM" id="MobiDB-lite"/>
    </source>
</evidence>
<evidence type="ECO:0000313" key="3">
    <source>
        <dbReference type="EMBL" id="SCU97453.1"/>
    </source>
</evidence>
<dbReference type="PROSITE" id="PS50812">
    <property type="entry name" value="PWWP"/>
    <property type="match status" value="1"/>
</dbReference>
<dbReference type="AlphaFoldDB" id="A0A1G4K1P0"/>
<feature type="compositionally biased region" description="Low complexity" evidence="1">
    <location>
        <begin position="155"/>
        <end position="215"/>
    </location>
</feature>
<dbReference type="SMART" id="SM00293">
    <property type="entry name" value="PWWP"/>
    <property type="match status" value="1"/>
</dbReference>
<feature type="region of interest" description="Disordered" evidence="1">
    <location>
        <begin position="126"/>
        <end position="215"/>
    </location>
</feature>
<proteinExistence type="predicted"/>
<evidence type="ECO:0000313" key="4">
    <source>
        <dbReference type="Proteomes" id="UP000191144"/>
    </source>
</evidence>
<protein>
    <submittedName>
        <fullName evidence="3">LAME_0F19724g1_1</fullName>
    </submittedName>
</protein>